<protein>
    <submittedName>
        <fullName evidence="2">Uncharacterized protein</fullName>
    </submittedName>
</protein>
<proteinExistence type="predicted"/>
<dbReference type="Proteomes" id="UP000013966">
    <property type="component" value="Chromosome 1"/>
</dbReference>
<dbReference type="STRING" id="758793.BRPE64_ACDS11840"/>
<reference evidence="2 3" key="2">
    <citation type="journal article" date="2018" name="Int. J. Syst. Evol. Microbiol.">
        <title>Burkholderia insecticola sp. nov., a gut symbiotic bacterium of the bean bug Riptortus pedestris.</title>
        <authorList>
            <person name="Takeshita K."/>
            <person name="Tamaki H."/>
            <person name="Ohbayashi T."/>
            <person name="Meng X.-Y."/>
            <person name="Sone T."/>
            <person name="Mitani Y."/>
            <person name="Peeters C."/>
            <person name="Kikuchi Y."/>
            <person name="Vandamme P."/>
        </authorList>
    </citation>
    <scope>NUCLEOTIDE SEQUENCE [LARGE SCALE GENOMIC DNA]</scope>
    <source>
        <strain evidence="2">RPE64</strain>
    </source>
</reference>
<dbReference type="HOGENOM" id="CLU_2841314_0_0_4"/>
<keyword evidence="3" id="KW-1185">Reference proteome</keyword>
<evidence type="ECO:0000313" key="3">
    <source>
        <dbReference type="Proteomes" id="UP000013966"/>
    </source>
</evidence>
<name>R4WGC7_9BURK</name>
<organism evidence="2 3">
    <name type="scientific">Caballeronia insecticola</name>
    <dbReference type="NCBI Taxonomy" id="758793"/>
    <lineage>
        <taxon>Bacteria</taxon>
        <taxon>Pseudomonadati</taxon>
        <taxon>Pseudomonadota</taxon>
        <taxon>Betaproteobacteria</taxon>
        <taxon>Burkholderiales</taxon>
        <taxon>Burkholderiaceae</taxon>
        <taxon>Caballeronia</taxon>
    </lineage>
</organism>
<accession>R4WGC7</accession>
<evidence type="ECO:0000256" key="1">
    <source>
        <dbReference type="SAM" id="MobiDB-lite"/>
    </source>
</evidence>
<reference evidence="2 3" key="1">
    <citation type="journal article" date="2013" name="Genome Announc.">
        <title>Complete Genome Sequence of Burkholderia sp. Strain RPE64, Bacterial Symbiont of the Bean Bug Riptortus pedestris.</title>
        <authorList>
            <person name="Shibata T.F."/>
            <person name="Maeda T."/>
            <person name="Nikoh N."/>
            <person name="Yamaguchi K."/>
            <person name="Oshima K."/>
            <person name="Hattori M."/>
            <person name="Nishiyama T."/>
            <person name="Hasebe M."/>
            <person name="Fukatsu T."/>
            <person name="Kikuchi Y."/>
            <person name="Shigenobu S."/>
        </authorList>
    </citation>
    <scope>NUCLEOTIDE SEQUENCE [LARGE SCALE GENOMIC DNA]</scope>
</reference>
<dbReference type="AlphaFoldDB" id="R4WGC7"/>
<feature type="region of interest" description="Disordered" evidence="1">
    <location>
        <begin position="1"/>
        <end position="65"/>
    </location>
</feature>
<feature type="compositionally biased region" description="Basic and acidic residues" evidence="1">
    <location>
        <begin position="22"/>
        <end position="38"/>
    </location>
</feature>
<sequence>MTEQGDMLGIRGGLQASVGQAGHHDFPDTGAHHDDFVAQREQGLEPSSAADDFKAGSGFTNDDLN</sequence>
<evidence type="ECO:0000313" key="2">
    <source>
        <dbReference type="EMBL" id="BAN22938.1"/>
    </source>
</evidence>
<gene>
    <name evidence="2" type="ORF">BRPE64_ACDS11840</name>
</gene>
<dbReference type="KEGG" id="buo:BRPE64_ACDS11840"/>
<dbReference type="EMBL" id="AP013058">
    <property type="protein sequence ID" value="BAN22938.1"/>
    <property type="molecule type" value="Genomic_DNA"/>
</dbReference>